<dbReference type="AlphaFoldDB" id="A0A0N4X1W4"/>
<dbReference type="EMBL" id="UZAF01020484">
    <property type="protein sequence ID" value="VDO70329.1"/>
    <property type="molecule type" value="Genomic_DNA"/>
</dbReference>
<organism evidence="3">
    <name type="scientific">Haemonchus placei</name>
    <name type="common">Barber's pole worm</name>
    <dbReference type="NCBI Taxonomy" id="6290"/>
    <lineage>
        <taxon>Eukaryota</taxon>
        <taxon>Metazoa</taxon>
        <taxon>Ecdysozoa</taxon>
        <taxon>Nematoda</taxon>
        <taxon>Chromadorea</taxon>
        <taxon>Rhabditida</taxon>
        <taxon>Rhabditina</taxon>
        <taxon>Rhabditomorpha</taxon>
        <taxon>Strongyloidea</taxon>
        <taxon>Trichostrongylidae</taxon>
        <taxon>Haemonchus</taxon>
    </lineage>
</organism>
<evidence type="ECO:0000313" key="2">
    <source>
        <dbReference type="Proteomes" id="UP000268014"/>
    </source>
</evidence>
<sequence>MNADRVWRCLILSKFTENICSQVIKKENQSSTIFEVKDILDAVDEIITLQEPTELNQELGTKELTTKTLFGTQTAQAMQNNARGHNGGRKVKDILDAVDEIITLQETTELTTKTLFGTQTAQAMQNNARGHNGGRNQMKQFSSHRLRHMSVWESHSPQRCARFPTPETRRMEAKRQGACWKCFDKTHRSRFCTVMGPCPKCKGDHLGSLCITSSSGLE</sequence>
<reference evidence="1 2" key="2">
    <citation type="submission" date="2018-11" db="EMBL/GenBank/DDBJ databases">
        <authorList>
            <consortium name="Pathogen Informatics"/>
        </authorList>
    </citation>
    <scope>NUCLEOTIDE SEQUENCE [LARGE SCALE GENOMIC DNA]</scope>
    <source>
        <strain evidence="1 2">MHpl1</strain>
    </source>
</reference>
<proteinExistence type="predicted"/>
<dbReference type="WBParaSite" id="HPLM_0001832601-mRNA-1">
    <property type="protein sequence ID" value="HPLM_0001832601-mRNA-1"/>
    <property type="gene ID" value="HPLM_0001832601"/>
</dbReference>
<keyword evidence="2" id="KW-1185">Reference proteome</keyword>
<dbReference type="Proteomes" id="UP000268014">
    <property type="component" value="Unassembled WGS sequence"/>
</dbReference>
<evidence type="ECO:0000313" key="1">
    <source>
        <dbReference type="EMBL" id="VDO70329.1"/>
    </source>
</evidence>
<reference evidence="3" key="1">
    <citation type="submission" date="2017-02" db="UniProtKB">
        <authorList>
            <consortium name="WormBaseParasite"/>
        </authorList>
    </citation>
    <scope>IDENTIFICATION</scope>
</reference>
<gene>
    <name evidence="1" type="ORF">HPLM_LOCUS18318</name>
</gene>
<name>A0A0N4X1W4_HAEPC</name>
<protein>
    <submittedName>
        <fullName evidence="3">Gag-pol polyprotein</fullName>
    </submittedName>
</protein>
<dbReference type="OrthoDB" id="10596635at2759"/>
<evidence type="ECO:0000313" key="3">
    <source>
        <dbReference type="WBParaSite" id="HPLM_0001832601-mRNA-1"/>
    </source>
</evidence>
<accession>A0A0N4X1W4</accession>